<dbReference type="AlphaFoldDB" id="A0A9D1EEH4"/>
<dbReference type="PANTHER" id="PTHR31157:SF1">
    <property type="entry name" value="SCP DOMAIN-CONTAINING PROTEIN"/>
    <property type="match status" value="1"/>
</dbReference>
<evidence type="ECO:0000259" key="1">
    <source>
        <dbReference type="PROSITE" id="PS50853"/>
    </source>
</evidence>
<dbReference type="PANTHER" id="PTHR31157">
    <property type="entry name" value="SCP DOMAIN-CONTAINING PROTEIN"/>
    <property type="match status" value="1"/>
</dbReference>
<dbReference type="InterPro" id="IPR036116">
    <property type="entry name" value="FN3_sf"/>
</dbReference>
<dbReference type="EMBL" id="DVHN01000081">
    <property type="protein sequence ID" value="HIR88685.1"/>
    <property type="molecule type" value="Genomic_DNA"/>
</dbReference>
<dbReference type="InterPro" id="IPR035940">
    <property type="entry name" value="CAP_sf"/>
</dbReference>
<gene>
    <name evidence="2" type="ORF">IAC96_07020</name>
</gene>
<reference evidence="2" key="1">
    <citation type="submission" date="2020-10" db="EMBL/GenBank/DDBJ databases">
        <authorList>
            <person name="Gilroy R."/>
        </authorList>
    </citation>
    <scope>NUCLEOTIDE SEQUENCE</scope>
    <source>
        <strain evidence="2">ChiW13-3771</strain>
    </source>
</reference>
<dbReference type="SUPFAM" id="SSF55797">
    <property type="entry name" value="PR-1-like"/>
    <property type="match status" value="1"/>
</dbReference>
<dbReference type="InterPro" id="IPR003961">
    <property type="entry name" value="FN3_dom"/>
</dbReference>
<organism evidence="2 3">
    <name type="scientific">Candidatus Fimimorpha faecalis</name>
    <dbReference type="NCBI Taxonomy" id="2840824"/>
    <lineage>
        <taxon>Bacteria</taxon>
        <taxon>Bacillati</taxon>
        <taxon>Bacillota</taxon>
        <taxon>Clostridia</taxon>
        <taxon>Eubacteriales</taxon>
        <taxon>Candidatus Fimimorpha</taxon>
    </lineage>
</organism>
<evidence type="ECO:0000313" key="3">
    <source>
        <dbReference type="Proteomes" id="UP000824201"/>
    </source>
</evidence>
<name>A0A9D1EEH4_9FIRM</name>
<dbReference type="SUPFAM" id="SSF49265">
    <property type="entry name" value="Fibronectin type III"/>
    <property type="match status" value="1"/>
</dbReference>
<feature type="domain" description="Fibronectin type-III" evidence="1">
    <location>
        <begin position="881"/>
        <end position="978"/>
    </location>
</feature>
<reference evidence="2" key="2">
    <citation type="journal article" date="2021" name="PeerJ">
        <title>Extensive microbial diversity within the chicken gut microbiome revealed by metagenomics and culture.</title>
        <authorList>
            <person name="Gilroy R."/>
            <person name="Ravi A."/>
            <person name="Getino M."/>
            <person name="Pursley I."/>
            <person name="Horton D.L."/>
            <person name="Alikhan N.F."/>
            <person name="Baker D."/>
            <person name="Gharbi K."/>
            <person name="Hall N."/>
            <person name="Watson M."/>
            <person name="Adriaenssens E.M."/>
            <person name="Foster-Nyarko E."/>
            <person name="Jarju S."/>
            <person name="Secka A."/>
            <person name="Antonio M."/>
            <person name="Oren A."/>
            <person name="Chaudhuri R.R."/>
            <person name="La Ragione R."/>
            <person name="Hildebrand F."/>
            <person name="Pallen M.J."/>
        </authorList>
    </citation>
    <scope>NUCLEOTIDE SEQUENCE</scope>
    <source>
        <strain evidence="2">ChiW13-3771</strain>
    </source>
</reference>
<sequence length="1173" mass="127709">MKKTVTKIGSLILAAVLFITLLPNYMLTTFAAANIVSGAEEIEGVWEYVDGEYQDDNAGEVWMGANAYGVTSKDVGKSYMLSQSGLGDLIDTTSRTYQEAKHAIENNALYTSLQEVDVMILYLPNCPYSKNLLPKFRTIASEAGARVLLMDVSRFTSKGLLAFYNSVNNGMTSPGVLYLDANQTVAATGKKMPQGQTAVHSTSNFVELLKKAGFTNAFDPWSGEDSGYTTEQEYEREVLKETNRQRIANNLLPLATFDKLEEAAGIRAEELLTNVAHERPDGTYYSTVFEEVGLSSNAYTGENIAGGAAVTLPKRAVDAWMSSPGHRANILNSNYTHMSVGYATTDDSTKYKDNWIQLFMGKCDITKIELDQPVVQASVQGIPISDLDLNLKLTCATHGETTIPLIDEMCTGYNPNQAGEQNVTVHYGDMTTKLMINVGNAAPTALTADMVAFKDDVSSIVYDGQAKTPAISVFNPTGDYALIEGYSYTVSYENNINAGTATVTITGKGNYTGTVTKEFTIQPKSIEGMTIEGVANTYEYTGQPVTPTVVVKNGEQILYKDFDYTVDYKDNIGITVPGASGTPDTIDMVTPAIITVKGTGNYTGELTKNFTFVMSTLYKQATLIKNTLYNSYYSSTYEWLNTVSEKNPTAYEMILKNLNSTLVRVETALGNEGYTLNDIMSYTLYPDASKCLNDYYRHINEKSGVVLEDIVEVPEVSSSTIKSESVAIQLSGETTETSTINKDTASVQLSVADTTKESVTIDPKLYDSVSAVALEIGLKVNDVEVTDLSSPVTITMNIPDGFSADDNLIVLHYKDGTPEELPAIIDPEKGTFRFVTNSFSPYVITRKVEQYDSGQTEAPSANNADITGVSFGEEDDEGPGAPANVRAYYSNNYEIAVEWDAVSTTSEWKVTGYKVTYSSNEDMSDAKTLTIAADTTNTVLTGMDKGTYYITVSTIADSNSTSQMERLSQTAKVEIYNDFTPAPITYTVNVVGGEVQNPKDTYNYKDKVTVTAPSSTEEGTFGYWLDSNGNTLSYASTYSFYVTSDVTLTAVYKSAPVQKQAEVSCIADYNESTMKIVFTANRSIPTEVTNSSQVVSHGILLTNKEAIGKTDFTLETAGIVKSTATTKGLLGTYVTNVSCSSGSTIYGRGYVTYRDVNGTEQTIYSQVVEYTRP</sequence>
<dbReference type="CDD" id="cd00063">
    <property type="entry name" value="FN3"/>
    <property type="match status" value="1"/>
</dbReference>
<proteinExistence type="predicted"/>
<dbReference type="Gene3D" id="3.40.33.10">
    <property type="entry name" value="CAP"/>
    <property type="match status" value="1"/>
</dbReference>
<dbReference type="Proteomes" id="UP000824201">
    <property type="component" value="Unassembled WGS sequence"/>
</dbReference>
<dbReference type="Gene3D" id="2.60.40.10">
    <property type="entry name" value="Immunoglobulins"/>
    <property type="match status" value="1"/>
</dbReference>
<evidence type="ECO:0000313" key="2">
    <source>
        <dbReference type="EMBL" id="HIR88685.1"/>
    </source>
</evidence>
<dbReference type="InterPro" id="IPR013783">
    <property type="entry name" value="Ig-like_fold"/>
</dbReference>
<dbReference type="SMART" id="SM00060">
    <property type="entry name" value="FN3"/>
    <property type="match status" value="1"/>
</dbReference>
<dbReference type="CDD" id="cd05379">
    <property type="entry name" value="CAP_bacterial"/>
    <property type="match status" value="1"/>
</dbReference>
<dbReference type="InterPro" id="IPR014044">
    <property type="entry name" value="CAP_dom"/>
</dbReference>
<dbReference type="PROSITE" id="PS50853">
    <property type="entry name" value="FN3"/>
    <property type="match status" value="1"/>
</dbReference>
<comment type="caution">
    <text evidence="2">The sequence shown here is derived from an EMBL/GenBank/DDBJ whole genome shotgun (WGS) entry which is preliminary data.</text>
</comment>
<protein>
    <submittedName>
        <fullName evidence="2">Fibronectin type III domain-containing protein</fullName>
    </submittedName>
</protein>
<accession>A0A9D1EEH4</accession>
<dbReference type="Pfam" id="PF00188">
    <property type="entry name" value="CAP"/>
    <property type="match status" value="1"/>
</dbReference>